<protein>
    <recommendedName>
        <fullName evidence="5">Glycosyl transferase family 11</fullName>
    </recommendedName>
</protein>
<dbReference type="InterPro" id="IPR002516">
    <property type="entry name" value="Glyco_trans_11"/>
</dbReference>
<keyword evidence="2" id="KW-0808">Transferase</keyword>
<evidence type="ECO:0000313" key="4">
    <source>
        <dbReference type="Proteomes" id="UP000193553"/>
    </source>
</evidence>
<dbReference type="GO" id="GO:0005975">
    <property type="term" value="P:carbohydrate metabolic process"/>
    <property type="evidence" value="ECO:0007669"/>
    <property type="project" value="InterPro"/>
</dbReference>
<evidence type="ECO:0000256" key="2">
    <source>
        <dbReference type="ARBA" id="ARBA00022679"/>
    </source>
</evidence>
<comment type="caution">
    <text evidence="3">The sequence shown here is derived from an EMBL/GenBank/DDBJ whole genome shotgun (WGS) entry which is preliminary data.</text>
</comment>
<dbReference type="EMBL" id="NAFI01000135">
    <property type="protein sequence ID" value="OSJ18059.1"/>
    <property type="molecule type" value="Genomic_DNA"/>
</dbReference>
<accession>A0A1X3FQK9</accession>
<dbReference type="Pfam" id="PF01531">
    <property type="entry name" value="Glyco_transf_11"/>
    <property type="match status" value="1"/>
</dbReference>
<keyword evidence="1" id="KW-0328">Glycosyltransferase</keyword>
<evidence type="ECO:0008006" key="5">
    <source>
        <dbReference type="Google" id="ProtNLM"/>
    </source>
</evidence>
<dbReference type="PANTHER" id="PTHR11927">
    <property type="entry name" value="GALACTOSIDE 2-L-FUCOSYLTRANSFERASE"/>
    <property type="match status" value="1"/>
</dbReference>
<dbReference type="GO" id="GO:0008107">
    <property type="term" value="F:galactoside 2-alpha-L-fucosyltransferase activity"/>
    <property type="evidence" value="ECO:0007669"/>
    <property type="project" value="InterPro"/>
</dbReference>
<gene>
    <name evidence="3" type="ORF">BSZ18_03040</name>
</gene>
<organism evidence="3 4">
    <name type="scientific">Bradyrhizobium canariense</name>
    <dbReference type="NCBI Taxonomy" id="255045"/>
    <lineage>
        <taxon>Bacteria</taxon>
        <taxon>Pseudomonadati</taxon>
        <taxon>Pseudomonadota</taxon>
        <taxon>Alphaproteobacteria</taxon>
        <taxon>Hyphomicrobiales</taxon>
        <taxon>Nitrobacteraceae</taxon>
        <taxon>Bradyrhizobium</taxon>
    </lineage>
</organism>
<proteinExistence type="predicted"/>
<evidence type="ECO:0000256" key="1">
    <source>
        <dbReference type="ARBA" id="ARBA00022676"/>
    </source>
</evidence>
<name>A0A1X3FQK9_9BRAD</name>
<dbReference type="PANTHER" id="PTHR11927:SF9">
    <property type="entry name" value="L-FUCOSYLTRANSFERASE"/>
    <property type="match status" value="1"/>
</dbReference>
<reference evidence="3 4" key="1">
    <citation type="submission" date="2017-03" db="EMBL/GenBank/DDBJ databases">
        <title>Whole genome sequences of fourteen strains of Bradyrhizobium canariense and one strain of Bradyrhizobium japonicum isolated from Lupinus (Papilionoideae: Genisteae) species in Algeria.</title>
        <authorList>
            <person name="Crovadore J."/>
            <person name="Chekireb D."/>
            <person name="Brachmann A."/>
            <person name="Chablais R."/>
            <person name="Cochard B."/>
            <person name="Lefort F."/>
        </authorList>
    </citation>
    <scope>NUCLEOTIDE SEQUENCE [LARGE SCALE GENOMIC DNA]</scope>
    <source>
        <strain evidence="3 4">UBMA195</strain>
    </source>
</reference>
<dbReference type="AlphaFoldDB" id="A0A1X3FQK9"/>
<evidence type="ECO:0000313" key="3">
    <source>
        <dbReference type="EMBL" id="OSJ18059.1"/>
    </source>
</evidence>
<dbReference type="GO" id="GO:0016020">
    <property type="term" value="C:membrane"/>
    <property type="evidence" value="ECO:0007669"/>
    <property type="project" value="InterPro"/>
</dbReference>
<sequence>MKFRYSMPLVRQRGAGLGNEMINWAKAFIASRALEIPLLHPAWGLNRRRYWEFFGTSRFDWFVHKAMWRVLPHFEFQESDLDRVSGETLHDAILRFAAEHELNRRSAYILGFGGLWGEYSYIAQARFFLRQQLLNSTNAIQNLYEIENSLEQNALRIGVHIRRGDFAASPTNLEYRGKFNTVIPLEWYTNIARNLKKRFGKDACFVVVSDSADDELTPFLGEFCCITTQHQKNRDISDLLLLSSCDFIVCSVSSYSQWAAFLSDSRYAWLAANLTEHQSFGSIWGHHANQKGLNQEIGRAIRRNIDERNANRPLCPRGIAVAWDGNLPEELLEDLGLRLLAKQRSTDLIRHGAVPMPIATNAAQVFPSHLID</sequence>
<dbReference type="RefSeq" id="WP_085359831.1">
    <property type="nucleotide sequence ID" value="NZ_NAFD01000183.1"/>
</dbReference>
<dbReference type="Gene3D" id="3.40.50.11350">
    <property type="match status" value="1"/>
</dbReference>
<dbReference type="OrthoDB" id="9152320at2"/>
<dbReference type="Proteomes" id="UP000193553">
    <property type="component" value="Unassembled WGS sequence"/>
</dbReference>